<gene>
    <name evidence="1" type="ORF">RHGRI_015825</name>
</gene>
<comment type="caution">
    <text evidence="1">The sequence shown here is derived from an EMBL/GenBank/DDBJ whole genome shotgun (WGS) entry which is preliminary data.</text>
</comment>
<evidence type="ECO:0000313" key="2">
    <source>
        <dbReference type="Proteomes" id="UP000823749"/>
    </source>
</evidence>
<sequence>MLVARVKADSEKNMPGSEMTVRSGSFLKYSWRADLTALAAWSKFEPAVKPPPMFSTRILGKPSCEAASNTVFAEATALR</sequence>
<reference evidence="1 2" key="1">
    <citation type="submission" date="2020-08" db="EMBL/GenBank/DDBJ databases">
        <title>Plant Genome Project.</title>
        <authorList>
            <person name="Zhang R.-G."/>
        </authorList>
    </citation>
    <scope>NUCLEOTIDE SEQUENCE [LARGE SCALE GENOMIC DNA]</scope>
    <source>
        <strain evidence="1">WSP0</strain>
        <tissue evidence="1">Leaf</tissue>
    </source>
</reference>
<name>A0AAV6JNT2_9ERIC</name>
<proteinExistence type="predicted"/>
<dbReference type="EMBL" id="JACTNZ010000006">
    <property type="protein sequence ID" value="KAG5542861.1"/>
    <property type="molecule type" value="Genomic_DNA"/>
</dbReference>
<dbReference type="Proteomes" id="UP000823749">
    <property type="component" value="Chromosome 6"/>
</dbReference>
<protein>
    <submittedName>
        <fullName evidence="1">Uncharacterized protein</fullName>
    </submittedName>
</protein>
<evidence type="ECO:0000313" key="1">
    <source>
        <dbReference type="EMBL" id="KAG5542861.1"/>
    </source>
</evidence>
<keyword evidence="2" id="KW-1185">Reference proteome</keyword>
<organism evidence="1 2">
    <name type="scientific">Rhododendron griersonianum</name>
    <dbReference type="NCBI Taxonomy" id="479676"/>
    <lineage>
        <taxon>Eukaryota</taxon>
        <taxon>Viridiplantae</taxon>
        <taxon>Streptophyta</taxon>
        <taxon>Embryophyta</taxon>
        <taxon>Tracheophyta</taxon>
        <taxon>Spermatophyta</taxon>
        <taxon>Magnoliopsida</taxon>
        <taxon>eudicotyledons</taxon>
        <taxon>Gunneridae</taxon>
        <taxon>Pentapetalae</taxon>
        <taxon>asterids</taxon>
        <taxon>Ericales</taxon>
        <taxon>Ericaceae</taxon>
        <taxon>Ericoideae</taxon>
        <taxon>Rhodoreae</taxon>
        <taxon>Rhododendron</taxon>
    </lineage>
</organism>
<dbReference type="AlphaFoldDB" id="A0AAV6JNT2"/>
<accession>A0AAV6JNT2</accession>